<dbReference type="AlphaFoldDB" id="A0A927K846"/>
<evidence type="ECO:0000313" key="2">
    <source>
        <dbReference type="Proteomes" id="UP000616839"/>
    </source>
</evidence>
<comment type="caution">
    <text evidence="1">The sequence shown here is derived from an EMBL/GenBank/DDBJ whole genome shotgun (WGS) entry which is preliminary data.</text>
</comment>
<keyword evidence="2" id="KW-1185">Reference proteome</keyword>
<organism evidence="1 2">
    <name type="scientific">Nocardioides donggukensis</name>
    <dbReference type="NCBI Taxonomy" id="2774019"/>
    <lineage>
        <taxon>Bacteria</taxon>
        <taxon>Bacillati</taxon>
        <taxon>Actinomycetota</taxon>
        <taxon>Actinomycetes</taxon>
        <taxon>Propionibacteriales</taxon>
        <taxon>Nocardioidaceae</taxon>
        <taxon>Nocardioides</taxon>
    </lineage>
</organism>
<sequence length="136" mass="15921">MSNDSIPDWDRPATPDDLRWWLDLAPTLTWTWAKTYADFAPHWWVRGGRTPGFASADSVRVGRIVRTFGERGKFWKRTNVYLFTEDRARKFWCEFGDPPRPDKVRIVNLAMTDKTYGPQRDFDEQRLAALRLGGAR</sequence>
<protein>
    <submittedName>
        <fullName evidence="1">Uncharacterized protein</fullName>
    </submittedName>
</protein>
<dbReference type="RefSeq" id="WP_192144262.1">
    <property type="nucleotide sequence ID" value="NZ_JACYXZ010000004.1"/>
</dbReference>
<evidence type="ECO:0000313" key="1">
    <source>
        <dbReference type="EMBL" id="MBD8870935.1"/>
    </source>
</evidence>
<dbReference type="EMBL" id="JACYXZ010000004">
    <property type="protein sequence ID" value="MBD8870935.1"/>
    <property type="molecule type" value="Genomic_DNA"/>
</dbReference>
<gene>
    <name evidence="1" type="ORF">IE331_15000</name>
</gene>
<dbReference type="Proteomes" id="UP000616839">
    <property type="component" value="Unassembled WGS sequence"/>
</dbReference>
<accession>A0A927K846</accession>
<proteinExistence type="predicted"/>
<name>A0A927K846_9ACTN</name>
<reference evidence="1" key="1">
    <citation type="submission" date="2020-09" db="EMBL/GenBank/DDBJ databases">
        <title>Nocardioides sp. strain MJB4 16S ribosomal RNA gene Genome sequencing and assembly.</title>
        <authorList>
            <person name="Kim I."/>
        </authorList>
    </citation>
    <scope>NUCLEOTIDE SEQUENCE</scope>
    <source>
        <strain evidence="1">MJB4</strain>
    </source>
</reference>